<dbReference type="AlphaFoldDB" id="A0AAQ3MG60"/>
<gene>
    <name evidence="1" type="ORF">V8G54_035906</name>
</gene>
<reference evidence="1 2" key="1">
    <citation type="journal article" date="2023" name="Life. Sci Alliance">
        <title>Evolutionary insights into 3D genome organization and epigenetic landscape of Vigna mungo.</title>
        <authorList>
            <person name="Junaid A."/>
            <person name="Singh B."/>
            <person name="Bhatia S."/>
        </authorList>
    </citation>
    <scope>NUCLEOTIDE SEQUENCE [LARGE SCALE GENOMIC DNA]</scope>
    <source>
        <strain evidence="1">Urdbean</strain>
    </source>
</reference>
<accession>A0AAQ3MG60</accession>
<evidence type="ECO:0000313" key="1">
    <source>
        <dbReference type="EMBL" id="WVY90392.1"/>
    </source>
</evidence>
<dbReference type="EMBL" id="CP144690">
    <property type="protein sequence ID" value="WVY90392.1"/>
    <property type="molecule type" value="Genomic_DNA"/>
</dbReference>
<sequence length="117" mass="12887">MLESLPLPSTCASLDIDDLLAHLDTRQPQELPQVPPIALHLHLFVLQDEDLLQEQHISDAVSPDAALFPSVELSFPSSELVFDGLFSMLTLLLDFLFLKCNFFTDCTHSSSVTSSGT</sequence>
<dbReference type="Proteomes" id="UP001374535">
    <property type="component" value="Chromosome 11"/>
</dbReference>
<organism evidence="1 2">
    <name type="scientific">Vigna mungo</name>
    <name type="common">Black gram</name>
    <name type="synonym">Phaseolus mungo</name>
    <dbReference type="NCBI Taxonomy" id="3915"/>
    <lineage>
        <taxon>Eukaryota</taxon>
        <taxon>Viridiplantae</taxon>
        <taxon>Streptophyta</taxon>
        <taxon>Embryophyta</taxon>
        <taxon>Tracheophyta</taxon>
        <taxon>Spermatophyta</taxon>
        <taxon>Magnoliopsida</taxon>
        <taxon>eudicotyledons</taxon>
        <taxon>Gunneridae</taxon>
        <taxon>Pentapetalae</taxon>
        <taxon>rosids</taxon>
        <taxon>fabids</taxon>
        <taxon>Fabales</taxon>
        <taxon>Fabaceae</taxon>
        <taxon>Papilionoideae</taxon>
        <taxon>50 kb inversion clade</taxon>
        <taxon>NPAAA clade</taxon>
        <taxon>indigoferoid/millettioid clade</taxon>
        <taxon>Phaseoleae</taxon>
        <taxon>Vigna</taxon>
    </lineage>
</organism>
<name>A0AAQ3MG60_VIGMU</name>
<evidence type="ECO:0000313" key="2">
    <source>
        <dbReference type="Proteomes" id="UP001374535"/>
    </source>
</evidence>
<protein>
    <submittedName>
        <fullName evidence="1">Uncharacterized protein</fullName>
    </submittedName>
</protein>
<keyword evidence="2" id="KW-1185">Reference proteome</keyword>
<proteinExistence type="predicted"/>